<accession>A0A0C9SVE8</accession>
<protein>
    <recommendedName>
        <fullName evidence="3">Reverse transcriptase Ty1/copia-type domain-containing protein</fullName>
    </recommendedName>
</protein>
<dbReference type="HOGENOM" id="CLU_209443_0_0_1"/>
<dbReference type="AlphaFoldDB" id="A0A0C9SVE8"/>
<organism evidence="1 2">
    <name type="scientific">Paxillus involutus ATCC 200175</name>
    <dbReference type="NCBI Taxonomy" id="664439"/>
    <lineage>
        <taxon>Eukaryota</taxon>
        <taxon>Fungi</taxon>
        <taxon>Dikarya</taxon>
        <taxon>Basidiomycota</taxon>
        <taxon>Agaricomycotina</taxon>
        <taxon>Agaricomycetes</taxon>
        <taxon>Agaricomycetidae</taxon>
        <taxon>Boletales</taxon>
        <taxon>Paxilineae</taxon>
        <taxon>Paxillaceae</taxon>
        <taxon>Paxillus</taxon>
    </lineage>
</organism>
<evidence type="ECO:0000313" key="1">
    <source>
        <dbReference type="EMBL" id="KIJ06565.1"/>
    </source>
</evidence>
<sequence length="51" mass="5783">LLLAASSRKFMDSVKAKLSVAFKMRDLGEAKYILGIEINRDRKLRTISLSQ</sequence>
<reference evidence="1 2" key="1">
    <citation type="submission" date="2014-06" db="EMBL/GenBank/DDBJ databases">
        <authorList>
            <consortium name="DOE Joint Genome Institute"/>
            <person name="Kuo A."/>
            <person name="Kohler A."/>
            <person name="Nagy L.G."/>
            <person name="Floudas D."/>
            <person name="Copeland A."/>
            <person name="Barry K.W."/>
            <person name="Cichocki N."/>
            <person name="Veneault-Fourrey C."/>
            <person name="LaButti K."/>
            <person name="Lindquist E.A."/>
            <person name="Lipzen A."/>
            <person name="Lundell T."/>
            <person name="Morin E."/>
            <person name="Murat C."/>
            <person name="Sun H."/>
            <person name="Tunlid A."/>
            <person name="Henrissat B."/>
            <person name="Grigoriev I.V."/>
            <person name="Hibbett D.S."/>
            <person name="Martin F."/>
            <person name="Nordberg H.P."/>
            <person name="Cantor M.N."/>
            <person name="Hua S.X."/>
        </authorList>
    </citation>
    <scope>NUCLEOTIDE SEQUENCE [LARGE SCALE GENOMIC DNA]</scope>
    <source>
        <strain evidence="1 2">ATCC 200175</strain>
    </source>
</reference>
<gene>
    <name evidence="1" type="ORF">PAXINDRAFT_35872</name>
</gene>
<name>A0A0C9SVE8_PAXIN</name>
<dbReference type="OrthoDB" id="3344688at2759"/>
<dbReference type="Proteomes" id="UP000053647">
    <property type="component" value="Unassembled WGS sequence"/>
</dbReference>
<dbReference type="EMBL" id="KN820266">
    <property type="protein sequence ID" value="KIJ06565.1"/>
    <property type="molecule type" value="Genomic_DNA"/>
</dbReference>
<proteinExistence type="predicted"/>
<evidence type="ECO:0000313" key="2">
    <source>
        <dbReference type="Proteomes" id="UP000053647"/>
    </source>
</evidence>
<feature type="non-terminal residue" evidence="1">
    <location>
        <position position="51"/>
    </location>
</feature>
<feature type="non-terminal residue" evidence="1">
    <location>
        <position position="1"/>
    </location>
</feature>
<keyword evidence="2" id="KW-1185">Reference proteome</keyword>
<evidence type="ECO:0008006" key="3">
    <source>
        <dbReference type="Google" id="ProtNLM"/>
    </source>
</evidence>
<reference evidence="2" key="2">
    <citation type="submission" date="2015-01" db="EMBL/GenBank/DDBJ databases">
        <title>Evolutionary Origins and Diversification of the Mycorrhizal Mutualists.</title>
        <authorList>
            <consortium name="DOE Joint Genome Institute"/>
            <consortium name="Mycorrhizal Genomics Consortium"/>
            <person name="Kohler A."/>
            <person name="Kuo A."/>
            <person name="Nagy L.G."/>
            <person name="Floudas D."/>
            <person name="Copeland A."/>
            <person name="Barry K.W."/>
            <person name="Cichocki N."/>
            <person name="Veneault-Fourrey C."/>
            <person name="LaButti K."/>
            <person name="Lindquist E.A."/>
            <person name="Lipzen A."/>
            <person name="Lundell T."/>
            <person name="Morin E."/>
            <person name="Murat C."/>
            <person name="Riley R."/>
            <person name="Ohm R."/>
            <person name="Sun H."/>
            <person name="Tunlid A."/>
            <person name="Henrissat B."/>
            <person name="Grigoriev I.V."/>
            <person name="Hibbett D.S."/>
            <person name="Martin F."/>
        </authorList>
    </citation>
    <scope>NUCLEOTIDE SEQUENCE [LARGE SCALE GENOMIC DNA]</scope>
    <source>
        <strain evidence="2">ATCC 200175</strain>
    </source>
</reference>